<name>C8X0H0_DESRD</name>
<keyword evidence="7" id="KW-1185">Reference proteome</keyword>
<dbReference type="STRING" id="485915.Dret_0498"/>
<dbReference type="InterPro" id="IPR035956">
    <property type="entry name" value="RimP_N_sf"/>
</dbReference>
<dbReference type="EMBL" id="CP001734">
    <property type="protein sequence ID" value="ACV67795.1"/>
    <property type="molecule type" value="Genomic_DNA"/>
</dbReference>
<proteinExistence type="inferred from homology"/>
<dbReference type="SUPFAM" id="SSF74942">
    <property type="entry name" value="YhbC-like, C-terminal domain"/>
    <property type="match status" value="1"/>
</dbReference>
<feature type="domain" description="Ribosome maturation factor RimP C-terminal" evidence="5">
    <location>
        <begin position="90"/>
        <end position="149"/>
    </location>
</feature>
<dbReference type="InterPro" id="IPR003728">
    <property type="entry name" value="Ribosome_maturation_RimP"/>
</dbReference>
<comment type="subcellular location">
    <subcellularLocation>
        <location evidence="3">Cytoplasm</location>
    </subcellularLocation>
</comment>
<evidence type="ECO:0000313" key="6">
    <source>
        <dbReference type="EMBL" id="ACV67795.1"/>
    </source>
</evidence>
<accession>C8X0H0</accession>
<evidence type="ECO:0000256" key="2">
    <source>
        <dbReference type="ARBA" id="ARBA00022517"/>
    </source>
</evidence>
<evidence type="ECO:0000259" key="4">
    <source>
        <dbReference type="Pfam" id="PF02576"/>
    </source>
</evidence>
<dbReference type="Gene3D" id="3.30.300.70">
    <property type="entry name" value="RimP-like superfamily, N-terminal"/>
    <property type="match status" value="1"/>
</dbReference>
<comment type="similarity">
    <text evidence="3">Belongs to the RimP family.</text>
</comment>
<dbReference type="CDD" id="cd01734">
    <property type="entry name" value="YlxS_C"/>
    <property type="match status" value="1"/>
</dbReference>
<dbReference type="InterPro" id="IPR036847">
    <property type="entry name" value="RimP_C_sf"/>
</dbReference>
<dbReference type="InterPro" id="IPR028998">
    <property type="entry name" value="RimP_C"/>
</dbReference>
<protein>
    <recommendedName>
        <fullName evidence="3">Ribosome maturation factor RimP</fullName>
    </recommendedName>
</protein>
<evidence type="ECO:0000256" key="3">
    <source>
        <dbReference type="HAMAP-Rule" id="MF_01077"/>
    </source>
</evidence>
<dbReference type="AlphaFoldDB" id="C8X0H0"/>
<dbReference type="HOGENOM" id="CLU_070525_1_1_7"/>
<organism evidence="6 7">
    <name type="scientific">Desulfohalobium retbaense (strain ATCC 49708 / DSM 5692 / JCM 16813 / HR100)</name>
    <dbReference type="NCBI Taxonomy" id="485915"/>
    <lineage>
        <taxon>Bacteria</taxon>
        <taxon>Pseudomonadati</taxon>
        <taxon>Thermodesulfobacteriota</taxon>
        <taxon>Desulfovibrionia</taxon>
        <taxon>Desulfovibrionales</taxon>
        <taxon>Desulfohalobiaceae</taxon>
        <taxon>Desulfohalobium</taxon>
    </lineage>
</organism>
<dbReference type="GO" id="GO:0000028">
    <property type="term" value="P:ribosomal small subunit assembly"/>
    <property type="evidence" value="ECO:0007669"/>
    <property type="project" value="TreeGrafter"/>
</dbReference>
<gene>
    <name evidence="3" type="primary">rimP</name>
    <name evidence="6" type="ordered locus">Dret_0498</name>
</gene>
<feature type="domain" description="Ribosome maturation factor RimP N-terminal" evidence="4">
    <location>
        <begin position="12"/>
        <end position="83"/>
    </location>
</feature>
<dbReference type="Pfam" id="PF17384">
    <property type="entry name" value="DUF150_C"/>
    <property type="match status" value="1"/>
</dbReference>
<dbReference type="PANTHER" id="PTHR33867">
    <property type="entry name" value="RIBOSOME MATURATION FACTOR RIMP"/>
    <property type="match status" value="1"/>
</dbReference>
<dbReference type="OrthoDB" id="9805006at2"/>
<dbReference type="InterPro" id="IPR028989">
    <property type="entry name" value="RimP_N"/>
</dbReference>
<evidence type="ECO:0000313" key="7">
    <source>
        <dbReference type="Proteomes" id="UP000001052"/>
    </source>
</evidence>
<dbReference type="RefSeq" id="WP_015750953.1">
    <property type="nucleotide sequence ID" value="NC_013223.1"/>
</dbReference>
<dbReference type="FunFam" id="3.30.300.70:FF:000001">
    <property type="entry name" value="Ribosome maturation factor RimP"/>
    <property type="match status" value="1"/>
</dbReference>
<dbReference type="Proteomes" id="UP000001052">
    <property type="component" value="Chromosome"/>
</dbReference>
<evidence type="ECO:0000259" key="5">
    <source>
        <dbReference type="Pfam" id="PF17384"/>
    </source>
</evidence>
<keyword evidence="1 3" id="KW-0963">Cytoplasm</keyword>
<comment type="function">
    <text evidence="3">Required for maturation of 30S ribosomal subunits.</text>
</comment>
<dbReference type="KEGG" id="drt:Dret_0498"/>
<reference evidence="6 7" key="2">
    <citation type="journal article" date="2010" name="Stand. Genomic Sci.">
        <title>Complete genome sequence of Desulfohalobium retbaense type strain (HR(100)).</title>
        <authorList>
            <person name="Spring S."/>
            <person name="Nolan M."/>
            <person name="Lapidus A."/>
            <person name="Glavina Del Rio T."/>
            <person name="Copeland A."/>
            <person name="Tice H."/>
            <person name="Cheng J.F."/>
            <person name="Lucas S."/>
            <person name="Land M."/>
            <person name="Chen F."/>
            <person name="Bruce D."/>
            <person name="Goodwin L."/>
            <person name="Pitluck S."/>
            <person name="Ivanova N."/>
            <person name="Mavromatis K."/>
            <person name="Mikhailova N."/>
            <person name="Pati A."/>
            <person name="Chen A."/>
            <person name="Palaniappan K."/>
            <person name="Hauser L."/>
            <person name="Chang Y.J."/>
            <person name="Jeffries C.D."/>
            <person name="Munk C."/>
            <person name="Kiss H."/>
            <person name="Chain P."/>
            <person name="Han C."/>
            <person name="Brettin T."/>
            <person name="Detter J.C."/>
            <person name="Schuler E."/>
            <person name="Goker M."/>
            <person name="Rohde M."/>
            <person name="Bristow J."/>
            <person name="Eisen J.A."/>
            <person name="Markowitz V."/>
            <person name="Hugenholtz P."/>
            <person name="Kyrpides N.C."/>
            <person name="Klenk H.P."/>
        </authorList>
    </citation>
    <scope>NUCLEOTIDE SEQUENCE [LARGE SCALE GENOMIC DNA]</scope>
    <source>
        <strain evidence="6 7">DSM 5692</strain>
    </source>
</reference>
<evidence type="ECO:0000256" key="1">
    <source>
        <dbReference type="ARBA" id="ARBA00022490"/>
    </source>
</evidence>
<dbReference type="HAMAP" id="MF_01077">
    <property type="entry name" value="RimP"/>
    <property type="match status" value="1"/>
</dbReference>
<dbReference type="GO" id="GO:0006412">
    <property type="term" value="P:translation"/>
    <property type="evidence" value="ECO:0007669"/>
    <property type="project" value="TreeGrafter"/>
</dbReference>
<sequence>MHEKLYERLSELIKPLAASCGLDVWGMEIPASRGGVLRVYVDSPNGVSIDQCATLSRHISVTLDVEDPLPGPYTLEVSSPGLERPFFTVSQLPPYIGQPVALKLQAPMQGRKKWRGVLIEAEGDHLTLDVDGVEHVFAWEDVEKARLVFQEPPASGK</sequence>
<dbReference type="PANTHER" id="PTHR33867:SF1">
    <property type="entry name" value="RIBOSOME MATURATION FACTOR RIMP"/>
    <property type="match status" value="1"/>
</dbReference>
<reference evidence="7" key="1">
    <citation type="submission" date="2009-09" db="EMBL/GenBank/DDBJ databases">
        <title>The complete chromosome of Desulfohalobium retbaense DSM 5692.</title>
        <authorList>
            <consortium name="US DOE Joint Genome Institute (JGI-PGF)"/>
            <person name="Lucas S."/>
            <person name="Copeland A."/>
            <person name="Lapidus A."/>
            <person name="Glavina del Rio T."/>
            <person name="Dalin E."/>
            <person name="Tice H."/>
            <person name="Bruce D."/>
            <person name="Goodwin L."/>
            <person name="Pitluck S."/>
            <person name="Kyrpides N."/>
            <person name="Mavromatis K."/>
            <person name="Ivanova N."/>
            <person name="Mikhailova N."/>
            <person name="Munk A.C."/>
            <person name="Brettin T."/>
            <person name="Detter J.C."/>
            <person name="Han C."/>
            <person name="Tapia R."/>
            <person name="Larimer F."/>
            <person name="Land M."/>
            <person name="Hauser L."/>
            <person name="Markowitz V."/>
            <person name="Cheng J.-F."/>
            <person name="Hugenholtz P."/>
            <person name="Woyke T."/>
            <person name="Wu D."/>
            <person name="Spring S."/>
            <person name="Klenk H.-P."/>
            <person name="Eisen J.A."/>
        </authorList>
    </citation>
    <scope>NUCLEOTIDE SEQUENCE [LARGE SCALE GENOMIC DNA]</scope>
    <source>
        <strain evidence="7">DSM 5692</strain>
    </source>
</reference>
<dbReference type="Gene3D" id="2.30.30.180">
    <property type="entry name" value="Ribosome maturation factor RimP, C-terminal domain"/>
    <property type="match status" value="1"/>
</dbReference>
<dbReference type="GO" id="GO:0005829">
    <property type="term" value="C:cytosol"/>
    <property type="evidence" value="ECO:0007669"/>
    <property type="project" value="TreeGrafter"/>
</dbReference>
<keyword evidence="2 3" id="KW-0690">Ribosome biogenesis</keyword>
<dbReference type="Pfam" id="PF02576">
    <property type="entry name" value="RimP_N"/>
    <property type="match status" value="1"/>
</dbReference>
<dbReference type="eggNOG" id="COG0779">
    <property type="taxonomic scope" value="Bacteria"/>
</dbReference>
<dbReference type="SUPFAM" id="SSF75420">
    <property type="entry name" value="YhbC-like, N-terminal domain"/>
    <property type="match status" value="1"/>
</dbReference>